<reference evidence="2" key="1">
    <citation type="submission" date="2023-11" db="EMBL/GenBank/DDBJ databases">
        <title>Genome Sequence of Bacillus pseudomycoides stain BUPM19.</title>
        <authorList>
            <person name="Farhat A."/>
        </authorList>
    </citation>
    <scope>NUCLEOTIDE SEQUENCE [LARGE SCALE GENOMIC DNA]</scope>
    <source>
        <strain evidence="2">BUPM19</strain>
    </source>
</reference>
<dbReference type="RefSeq" id="WP_374218907.1">
    <property type="nucleotide sequence ID" value="NZ_JAXOVW010000063.1"/>
</dbReference>
<protein>
    <submittedName>
        <fullName evidence="1">Uncharacterized protein</fullName>
    </submittedName>
</protein>
<organism evidence="1 2">
    <name type="scientific">Bacillus bingmayongensis</name>
    <dbReference type="NCBI Taxonomy" id="1150157"/>
    <lineage>
        <taxon>Bacteria</taxon>
        <taxon>Bacillati</taxon>
        <taxon>Bacillota</taxon>
        <taxon>Bacilli</taxon>
        <taxon>Bacillales</taxon>
        <taxon>Bacillaceae</taxon>
        <taxon>Bacillus</taxon>
    </lineage>
</organism>
<evidence type="ECO:0000313" key="1">
    <source>
        <dbReference type="EMBL" id="MDZ5609440.1"/>
    </source>
</evidence>
<dbReference type="EMBL" id="JAXOVW010000063">
    <property type="protein sequence ID" value="MDZ5609440.1"/>
    <property type="molecule type" value="Genomic_DNA"/>
</dbReference>
<evidence type="ECO:0000313" key="2">
    <source>
        <dbReference type="Proteomes" id="UP001291930"/>
    </source>
</evidence>
<gene>
    <name evidence="1" type="ORF">U2I54_20830</name>
</gene>
<accession>A0ABU5K1A5</accession>
<name>A0ABU5K1A5_9BACI</name>
<keyword evidence="2" id="KW-1185">Reference proteome</keyword>
<dbReference type="Proteomes" id="UP001291930">
    <property type="component" value="Unassembled WGS sequence"/>
</dbReference>
<comment type="caution">
    <text evidence="1">The sequence shown here is derived from an EMBL/GenBank/DDBJ whole genome shotgun (WGS) entry which is preliminary data.</text>
</comment>
<sequence>MVPLGYKIEVFAENLTTPINLTFTDRWEMLIADAGIASGNGKVLMLTPIGTKVIAAGFPHLPVLLFTKVISMLRTEDLVLL</sequence>
<proteinExistence type="predicted"/>